<dbReference type="OMA" id="SWGALTR"/>
<protein>
    <recommendedName>
        <fullName evidence="3">Yeast cell wall synthesis Kre9/Knh1-like N-terminal domain-containing protein</fullName>
    </recommendedName>
</protein>
<dbReference type="KEGG" id="bcom:BAUCODRAFT_339926"/>
<evidence type="ECO:0000313" key="4">
    <source>
        <dbReference type="EMBL" id="EMC99535.1"/>
    </source>
</evidence>
<proteinExistence type="predicted"/>
<dbReference type="RefSeq" id="XP_007673210.1">
    <property type="nucleotide sequence ID" value="XM_007675020.1"/>
</dbReference>
<accession>M2NK94</accession>
<dbReference type="PANTHER" id="PTHR40633:SF1">
    <property type="entry name" value="GPI ANCHORED SERINE-THREONINE RICH PROTEIN (AFU_ORTHOLOGUE AFUA_1G03630)"/>
    <property type="match status" value="1"/>
</dbReference>
<evidence type="ECO:0000259" key="3">
    <source>
        <dbReference type="Pfam" id="PF10342"/>
    </source>
</evidence>
<keyword evidence="1 2" id="KW-0732">Signal</keyword>
<dbReference type="GeneID" id="19112289"/>
<feature type="domain" description="Yeast cell wall synthesis Kre9/Knh1-like N-terminal" evidence="3">
    <location>
        <begin position="41"/>
        <end position="130"/>
    </location>
</feature>
<dbReference type="eggNOG" id="ENOG502S56Q">
    <property type="taxonomic scope" value="Eukaryota"/>
</dbReference>
<evidence type="ECO:0000256" key="2">
    <source>
        <dbReference type="SAM" id="SignalP"/>
    </source>
</evidence>
<dbReference type="OrthoDB" id="4094614at2759"/>
<dbReference type="AlphaFoldDB" id="M2NK94"/>
<sequence length="157" mass="16068">MSSDFSLFSLFTAGLACLLPVANAYTQPVGDAPSGNPISEPGLSSIVPAGQNYTITWQPTTDGTVTLVLLKGPASNAIPQYAIVENIPNSGSYVWFPSTDLAPTADATGYGIELICDSNGQYQYTTQFGISNPSYQAAAAASSSSASSSSASPTIPS</sequence>
<feature type="chain" id="PRO_5004021723" description="Yeast cell wall synthesis Kre9/Knh1-like N-terminal domain-containing protein" evidence="2">
    <location>
        <begin position="25"/>
        <end position="157"/>
    </location>
</feature>
<dbReference type="PANTHER" id="PTHR40633">
    <property type="entry name" value="MATRIX PROTEIN, PUTATIVE (AFU_ORTHOLOGUE AFUA_8G05410)-RELATED"/>
    <property type="match status" value="1"/>
</dbReference>
<dbReference type="InterPro" id="IPR052982">
    <property type="entry name" value="SRP1/TIP1-like"/>
</dbReference>
<organism evidence="4 5">
    <name type="scientific">Baudoinia panamericana (strain UAMH 10762)</name>
    <name type="common">Angels' share fungus</name>
    <name type="synonym">Baudoinia compniacensis (strain UAMH 10762)</name>
    <dbReference type="NCBI Taxonomy" id="717646"/>
    <lineage>
        <taxon>Eukaryota</taxon>
        <taxon>Fungi</taxon>
        <taxon>Dikarya</taxon>
        <taxon>Ascomycota</taxon>
        <taxon>Pezizomycotina</taxon>
        <taxon>Dothideomycetes</taxon>
        <taxon>Dothideomycetidae</taxon>
        <taxon>Mycosphaerellales</taxon>
        <taxon>Teratosphaeriaceae</taxon>
        <taxon>Baudoinia</taxon>
    </lineage>
</organism>
<dbReference type="Pfam" id="PF10342">
    <property type="entry name" value="Kre9_KNH"/>
    <property type="match status" value="1"/>
</dbReference>
<evidence type="ECO:0000313" key="5">
    <source>
        <dbReference type="Proteomes" id="UP000011761"/>
    </source>
</evidence>
<dbReference type="InterPro" id="IPR018466">
    <property type="entry name" value="Kre9/Knh1-like_N"/>
</dbReference>
<feature type="signal peptide" evidence="2">
    <location>
        <begin position="1"/>
        <end position="24"/>
    </location>
</feature>
<keyword evidence="5" id="KW-1185">Reference proteome</keyword>
<dbReference type="Proteomes" id="UP000011761">
    <property type="component" value="Unassembled WGS sequence"/>
</dbReference>
<dbReference type="EMBL" id="KB445551">
    <property type="protein sequence ID" value="EMC99535.1"/>
    <property type="molecule type" value="Genomic_DNA"/>
</dbReference>
<reference evidence="4 5" key="1">
    <citation type="journal article" date="2012" name="PLoS Pathog.">
        <title>Diverse lifestyles and strategies of plant pathogenesis encoded in the genomes of eighteen Dothideomycetes fungi.</title>
        <authorList>
            <person name="Ohm R.A."/>
            <person name="Feau N."/>
            <person name="Henrissat B."/>
            <person name="Schoch C.L."/>
            <person name="Horwitz B.A."/>
            <person name="Barry K.W."/>
            <person name="Condon B.J."/>
            <person name="Copeland A.C."/>
            <person name="Dhillon B."/>
            <person name="Glaser F."/>
            <person name="Hesse C.N."/>
            <person name="Kosti I."/>
            <person name="LaButti K."/>
            <person name="Lindquist E.A."/>
            <person name="Lucas S."/>
            <person name="Salamov A.A."/>
            <person name="Bradshaw R.E."/>
            <person name="Ciuffetti L."/>
            <person name="Hamelin R.C."/>
            <person name="Kema G.H.J."/>
            <person name="Lawrence C."/>
            <person name="Scott J.A."/>
            <person name="Spatafora J.W."/>
            <person name="Turgeon B.G."/>
            <person name="de Wit P.J.G.M."/>
            <person name="Zhong S."/>
            <person name="Goodwin S.B."/>
            <person name="Grigoriev I.V."/>
        </authorList>
    </citation>
    <scope>NUCLEOTIDE SEQUENCE [LARGE SCALE GENOMIC DNA]</scope>
    <source>
        <strain evidence="4 5">UAMH 10762</strain>
    </source>
</reference>
<dbReference type="HOGENOM" id="CLU_141722_0_0_1"/>
<evidence type="ECO:0000256" key="1">
    <source>
        <dbReference type="ARBA" id="ARBA00022729"/>
    </source>
</evidence>
<name>M2NK94_BAUPA</name>
<gene>
    <name evidence="4" type="ORF">BAUCODRAFT_339926</name>
</gene>
<dbReference type="STRING" id="717646.M2NK94"/>